<dbReference type="Gene3D" id="3.30.1330.40">
    <property type="entry name" value="RutC-like"/>
    <property type="match status" value="1"/>
</dbReference>
<dbReference type="GO" id="GO:0016787">
    <property type="term" value="F:hydrolase activity"/>
    <property type="evidence" value="ECO:0007669"/>
    <property type="project" value="UniProtKB-KW"/>
</dbReference>
<dbReference type="EC" id="3.5.4.-" evidence="1"/>
<dbReference type="AlphaFoldDB" id="A0A0P1FF50"/>
<dbReference type="InterPro" id="IPR035959">
    <property type="entry name" value="RutC-like_sf"/>
</dbReference>
<proteinExistence type="predicted"/>
<keyword evidence="2" id="KW-1185">Reference proteome</keyword>
<protein>
    <submittedName>
        <fullName evidence="1">Enamine/imine deaminase</fullName>
        <ecNumber evidence="1">3.5.4.-</ecNumber>
    </submittedName>
</protein>
<dbReference type="SUPFAM" id="SSF55298">
    <property type="entry name" value="YjgF-like"/>
    <property type="match status" value="1"/>
</dbReference>
<keyword evidence="1" id="KW-0378">Hydrolase</keyword>
<dbReference type="PANTHER" id="PTHR43857:SF1">
    <property type="entry name" value="YJGH FAMILY PROTEIN"/>
    <property type="match status" value="1"/>
</dbReference>
<evidence type="ECO:0000313" key="1">
    <source>
        <dbReference type="EMBL" id="CUH66417.1"/>
    </source>
</evidence>
<dbReference type="InterPro" id="IPR006175">
    <property type="entry name" value="YjgF/YER057c/UK114"/>
</dbReference>
<dbReference type="OrthoDB" id="9799840at2"/>
<dbReference type="EMBL" id="CYSA01000024">
    <property type="protein sequence ID" value="CUH66417.1"/>
    <property type="molecule type" value="Genomic_DNA"/>
</dbReference>
<name>A0A0P1FF50_THAGE</name>
<dbReference type="Proteomes" id="UP000051587">
    <property type="component" value="Unassembled WGS sequence"/>
</dbReference>
<dbReference type="CDD" id="cd06154">
    <property type="entry name" value="YjgF_YER057c_UK114_like_6"/>
    <property type="match status" value="1"/>
</dbReference>
<dbReference type="RefSeq" id="WP_058263149.1">
    <property type="nucleotide sequence ID" value="NZ_CP051181.1"/>
</dbReference>
<dbReference type="Pfam" id="PF01042">
    <property type="entry name" value="Ribonuc_L-PSP"/>
    <property type="match status" value="1"/>
</dbReference>
<accession>A0A0P1FF50</accession>
<reference evidence="1 2" key="1">
    <citation type="submission" date="2015-09" db="EMBL/GenBank/DDBJ databases">
        <authorList>
            <consortium name="Swine Surveillance"/>
        </authorList>
    </citation>
    <scope>NUCLEOTIDE SEQUENCE [LARGE SCALE GENOMIC DNA]</scope>
    <source>
        <strain evidence="1 2">CECT 4357</strain>
    </source>
</reference>
<gene>
    <name evidence="1" type="primary">yabJ_2</name>
    <name evidence="1" type="ORF">TG4357_02414</name>
</gene>
<evidence type="ECO:0000313" key="2">
    <source>
        <dbReference type="Proteomes" id="UP000051587"/>
    </source>
</evidence>
<dbReference type="STRING" id="53501.SAMN04488043_11749"/>
<organism evidence="1 2">
    <name type="scientific">Thalassovita gelatinovora</name>
    <name type="common">Thalassobius gelatinovorus</name>
    <dbReference type="NCBI Taxonomy" id="53501"/>
    <lineage>
        <taxon>Bacteria</taxon>
        <taxon>Pseudomonadati</taxon>
        <taxon>Pseudomonadota</taxon>
        <taxon>Alphaproteobacteria</taxon>
        <taxon>Rhodobacterales</taxon>
        <taxon>Roseobacteraceae</taxon>
        <taxon>Thalassovita</taxon>
    </lineage>
</organism>
<sequence length="119" mass="12651">MTIKRIHSGGEFEAKIGYCRAVVAGGFVHVAGTVGQGDTVEDQCRAALDTIGKALDEAGSSFANAVRVNYYLPDAAEFEPCWPILSQVFGANPPVATMIECGLIDSKYRIEIELTALVG</sequence>
<dbReference type="PANTHER" id="PTHR43857">
    <property type="entry name" value="BLR7761 PROTEIN"/>
    <property type="match status" value="1"/>
</dbReference>